<evidence type="ECO:0000256" key="1">
    <source>
        <dbReference type="ARBA" id="ARBA00034120"/>
    </source>
</evidence>
<proteinExistence type="inferred from homology"/>
<accession>A0ABM7ZJ35</accession>
<keyword evidence="4" id="KW-1185">Reference proteome</keyword>
<name>A0ABM7ZJ35_9BACT</name>
<organism evidence="3 4">
    <name type="scientific">Akkermansia biwaensis</name>
    <dbReference type="NCBI Taxonomy" id="2946555"/>
    <lineage>
        <taxon>Bacteria</taxon>
        <taxon>Pseudomonadati</taxon>
        <taxon>Verrucomicrobiota</taxon>
        <taxon>Verrucomicrobiia</taxon>
        <taxon>Verrucomicrobiales</taxon>
        <taxon>Akkermansiaceae</taxon>
        <taxon>Akkermansia</taxon>
    </lineage>
</organism>
<dbReference type="EMBL" id="AP025943">
    <property type="protein sequence ID" value="BDL44763.1"/>
    <property type="molecule type" value="Genomic_DNA"/>
</dbReference>
<dbReference type="InterPro" id="IPR000477">
    <property type="entry name" value="RT_dom"/>
</dbReference>
<dbReference type="PANTHER" id="PTHR34047">
    <property type="entry name" value="NUCLEAR INTRON MATURASE 1, MITOCHONDRIAL-RELATED"/>
    <property type="match status" value="1"/>
</dbReference>
<evidence type="ECO:0000313" key="4">
    <source>
        <dbReference type="Proteomes" id="UP001062263"/>
    </source>
</evidence>
<dbReference type="InterPro" id="IPR043502">
    <property type="entry name" value="DNA/RNA_pol_sf"/>
</dbReference>
<sequence length="467" mass="55406">MNLSNNYQHKIKAYIHCDFPVGLKKATEIINSDISKHRFRPFFGYNIFVEKIKKLKSEEYFSLKKERPDGIIFINDSKFLIKKIKNRPIKYASHQDSCIYSNFACILEIPYEEEIRKKGLHLTVCAYRKNRGSNYKIAAEAFSYIKPLENYIVGTFDIRSFFDNIDHSLLKDKVFDLLNKESKKYCSNKEISSILKSLCQYSYIDLDENITDNTTVKTFINDRKLHGYKVAFEIDEFRELCKNRIITKVNKYSHGIPQGSAASAILSNIYLLEFDAKLQSALKKINGIYRRYSDDIFIAFPANYNSSRDEINTLIELELSQLKLEIQKEKTCWYNIPESFRKGKMINYLGFSFNGKYIYIRESSLNRYFLKMKRGVNRAKIRFKEYCTRKNPNGDKMYTSNLLKRYTCSIWVLPKRKFKRGTKLYYSENKNFITYAHSSNIEFHRNKIRTKIRKQIRNHVKIFNDLF</sequence>
<dbReference type="InterPro" id="IPR051083">
    <property type="entry name" value="GrpII_Intron_Splice-Mob/Def"/>
</dbReference>
<feature type="domain" description="Reverse transcriptase" evidence="2">
    <location>
        <begin position="1"/>
        <end position="353"/>
    </location>
</feature>
<dbReference type="Proteomes" id="UP001062263">
    <property type="component" value="Chromosome"/>
</dbReference>
<evidence type="ECO:0000259" key="2">
    <source>
        <dbReference type="PROSITE" id="PS50878"/>
    </source>
</evidence>
<evidence type="ECO:0000313" key="3">
    <source>
        <dbReference type="EMBL" id="BDL44763.1"/>
    </source>
</evidence>
<dbReference type="PANTHER" id="PTHR34047:SF8">
    <property type="entry name" value="PROTEIN YKFC"/>
    <property type="match status" value="1"/>
</dbReference>
<dbReference type="RefSeq" id="WP_215433623.1">
    <property type="nucleotide sequence ID" value="NZ_AP025943.1"/>
</dbReference>
<dbReference type="SUPFAM" id="SSF56672">
    <property type="entry name" value="DNA/RNA polymerases"/>
    <property type="match status" value="1"/>
</dbReference>
<protein>
    <recommendedName>
        <fullName evidence="2">Reverse transcriptase domain-containing protein</fullName>
    </recommendedName>
</protein>
<reference evidence="3" key="1">
    <citation type="submission" date="2022-06" db="EMBL/GenBank/DDBJ databases">
        <title>Akkermansia biwalacus sp. nov., an anaerobic mucin-degrading bacterium isolated from human intestine.</title>
        <authorList>
            <person name="Kobayashi Y."/>
            <person name="Inoue S."/>
            <person name="Kawahara T."/>
            <person name="Kohda N."/>
        </authorList>
    </citation>
    <scope>NUCLEOTIDE SEQUENCE</scope>
    <source>
        <strain evidence="3">WON2089</strain>
    </source>
</reference>
<dbReference type="PROSITE" id="PS50878">
    <property type="entry name" value="RT_POL"/>
    <property type="match status" value="1"/>
</dbReference>
<dbReference type="Pfam" id="PF00078">
    <property type="entry name" value="RVT_1"/>
    <property type="match status" value="1"/>
</dbReference>
<comment type="similarity">
    <text evidence="1">Belongs to the bacterial reverse transcriptase family.</text>
</comment>
<gene>
    <name evidence="3" type="ORF">Abiwalacus_23370</name>
</gene>